<dbReference type="PANTHER" id="PTHR22727">
    <property type="entry name" value="PROTEIN CBG13728"/>
    <property type="match status" value="1"/>
</dbReference>
<feature type="transmembrane region" description="Helical" evidence="1">
    <location>
        <begin position="21"/>
        <end position="47"/>
    </location>
</feature>
<feature type="transmembrane region" description="Helical" evidence="1">
    <location>
        <begin position="1053"/>
        <end position="1079"/>
    </location>
</feature>
<feature type="domain" description="Tyrosine-protein kinase ephrin type A/B receptor-like" evidence="2">
    <location>
        <begin position="388"/>
        <end position="427"/>
    </location>
</feature>
<dbReference type="Proteomes" id="UP000816034">
    <property type="component" value="Unassembled WGS sequence"/>
</dbReference>
<dbReference type="PANTHER" id="PTHR22727:SF15">
    <property type="entry name" value="MRH DOMAIN-CONTAINING PROTEIN"/>
    <property type="match status" value="1"/>
</dbReference>
<evidence type="ECO:0000313" key="3">
    <source>
        <dbReference type="EMBL" id="KAG2393275.1"/>
    </source>
</evidence>
<keyword evidence="4" id="KW-1185">Reference proteome</keyword>
<evidence type="ECO:0000256" key="1">
    <source>
        <dbReference type="SAM" id="Phobius"/>
    </source>
</evidence>
<keyword evidence="1" id="KW-0812">Transmembrane</keyword>
<keyword evidence="1" id="KW-1133">Transmembrane helix</keyword>
<dbReference type="EMBL" id="PYSW02000002">
    <property type="protein sequence ID" value="KAG2393275.1"/>
    <property type="molecule type" value="Genomic_DNA"/>
</dbReference>
<accession>A0AA88GYF4</accession>
<proteinExistence type="predicted"/>
<gene>
    <name evidence="3" type="ORF">C9374_006806</name>
</gene>
<name>A0AA88GYF4_NAELO</name>
<evidence type="ECO:0000259" key="2">
    <source>
        <dbReference type="Pfam" id="PF07699"/>
    </source>
</evidence>
<reference evidence="3 4" key="1">
    <citation type="journal article" date="2018" name="BMC Genomics">
        <title>The genome of Naegleria lovaniensis, the basis for a comparative approach to unravel pathogenicity factors of the human pathogenic amoeba N. fowleri.</title>
        <authorList>
            <person name="Liechti N."/>
            <person name="Schurch N."/>
            <person name="Bruggmann R."/>
            <person name="Wittwer M."/>
        </authorList>
    </citation>
    <scope>NUCLEOTIDE SEQUENCE [LARGE SCALE GENOMIC DNA]</scope>
    <source>
        <strain evidence="3 4">ATCC 30569</strain>
    </source>
</reference>
<dbReference type="GeneID" id="68099260"/>
<dbReference type="InterPro" id="IPR039181">
    <property type="entry name" value="Elapor1/2"/>
</dbReference>
<dbReference type="Gene3D" id="2.10.50.10">
    <property type="entry name" value="Tumor Necrosis Factor Receptor, subunit A, domain 2"/>
    <property type="match status" value="1"/>
</dbReference>
<keyword evidence="1" id="KW-0472">Membrane</keyword>
<sequence>MKATSSHVGKRTQSTFSKARFLTASLIVGWMSVLMMMMMMIGGNIWMVQAERATCTLNAKYPTSYTHCAGITCGAASAMIFATPGEDIVTSSSTTTATSSETTSRTLALTKPYSTRSLTEQTQATDLASGLLPLAVGCPCDPVRDVGARFTQCDNSTNTKAAFFFFKPPAVCTGYNLPQPVTGIPCDMICEEGTRLEISSKTCLHCAPGSYAHSGELSLNNWIPTGKDTNVDKPILPPQMKSYCTNFAWAPPCSPWQPRADYIDSGDNKNKPFSKNYLEYSAEISQTAVNKGIASISFEYQVDAEQYYDFLFFSMDGSTDYLVKADRQLSWKKVSFPITKAGFHTFQWLYSKDSSKDEGEDRAKLRNISIMGAVDKEVVTRCENCTKGTYSNGTHPCLPCAPGTYQDEEGMSSCKPCAPGHTSFSGATECFMANVPCTKNDYSFRYGSICDNNRRSVDYFWILPKVCNESRNDSAQLPPSSTASCSETIKCGLGMKKTIVGNTQTCTYCEPGFFNDHDNRNNNDTDTNRRSARHAETECEPCKNNEASRFKILHLYDVIGGLSTSYTSSCVGECLTSVGWRDLGSLGLDSGVGNGKSVTRLSFINLPKVTLEEDITPSFSVRLFLSCAVNSGSRVDFLVDGVTRKTVQCGGCKAFEEDEYEVEEDWQTVDIPLTMTERKKDELLFDINFVTLDAPSSLNESFSCNRAVVSKVSLSGVAGNVGGAVLCNTCAGGQYPKLDKCESCAAGYYSAPASANCSICNTNQFSYATSAKCYDCGKGQTSPKGSATCSWSNNEICVATNKLESASQRFEFQKLGALLGNTRFFSSAIMDAFFYFDVCKANNESNVGPRSIIGGGPMLTMFDFNQATQLFAMMDTFSEQYAMADNCPQGSYACVKYRNGQVIDFGNSISMDTIYDTSPTVNNVGVSITLQNYQNVCYNNLTKQDGPAKITITAMCAVDSSTESSLADNPRLRSVDETGCNFRLDTLSIYGCPLCAESDFTRLEGECNKDTKTRSIRFTRKEGLQHKCARGPNDLTNVVKTEACEPLSIETPYWIIGTVLGVCLVILIGITLVAVFLFYKYRSISKKYDQLMDEETTTNQRL</sequence>
<dbReference type="AlphaFoldDB" id="A0AA88GYF4"/>
<evidence type="ECO:0000313" key="4">
    <source>
        <dbReference type="Proteomes" id="UP000816034"/>
    </source>
</evidence>
<dbReference type="GO" id="GO:0016020">
    <property type="term" value="C:membrane"/>
    <property type="evidence" value="ECO:0007669"/>
    <property type="project" value="TreeGrafter"/>
</dbReference>
<dbReference type="InterPro" id="IPR011641">
    <property type="entry name" value="Tyr-kin_ephrin_A/B_rcpt-like"/>
</dbReference>
<dbReference type="RefSeq" id="XP_044555169.1">
    <property type="nucleotide sequence ID" value="XM_044696707.1"/>
</dbReference>
<comment type="caution">
    <text evidence="3">The sequence shown here is derived from an EMBL/GenBank/DDBJ whole genome shotgun (WGS) entry which is preliminary data.</text>
</comment>
<organism evidence="3 4">
    <name type="scientific">Naegleria lovaniensis</name>
    <name type="common">Amoeba</name>
    <dbReference type="NCBI Taxonomy" id="51637"/>
    <lineage>
        <taxon>Eukaryota</taxon>
        <taxon>Discoba</taxon>
        <taxon>Heterolobosea</taxon>
        <taxon>Tetramitia</taxon>
        <taxon>Eutetramitia</taxon>
        <taxon>Vahlkampfiidae</taxon>
        <taxon>Naegleria</taxon>
    </lineage>
</organism>
<dbReference type="Pfam" id="PF07699">
    <property type="entry name" value="Ephrin_rec_like"/>
    <property type="match status" value="1"/>
</dbReference>
<protein>
    <recommendedName>
        <fullName evidence="2">Tyrosine-protein kinase ephrin type A/B receptor-like domain-containing protein</fullName>
    </recommendedName>
</protein>
<dbReference type="SMART" id="SM01411">
    <property type="entry name" value="Ephrin_rec_like"/>
    <property type="match status" value="2"/>
</dbReference>